<keyword evidence="9 10" id="KW-0472">Membrane</keyword>
<evidence type="ECO:0000313" key="12">
    <source>
        <dbReference type="EMBL" id="MFD0918307.1"/>
    </source>
</evidence>
<reference evidence="13" key="1">
    <citation type="journal article" date="2019" name="Int. J. Syst. Evol. Microbiol.">
        <title>The Global Catalogue of Microorganisms (GCM) 10K type strain sequencing project: providing services to taxonomists for standard genome sequencing and annotation.</title>
        <authorList>
            <consortium name="The Broad Institute Genomics Platform"/>
            <consortium name="The Broad Institute Genome Sequencing Center for Infectious Disease"/>
            <person name="Wu L."/>
            <person name="Ma J."/>
        </authorList>
    </citation>
    <scope>NUCLEOTIDE SEQUENCE [LARGE SCALE GENOMIC DNA]</scope>
    <source>
        <strain evidence="13">CCUG 56401</strain>
    </source>
</reference>
<keyword evidence="6" id="KW-0592">Phosphate transport</keyword>
<dbReference type="PANTHER" id="PTHR42922">
    <property type="entry name" value="PHOSPHATE TRANSPORT SYSTEM PERMEASE PROTEIN PSTA"/>
    <property type="match status" value="1"/>
</dbReference>
<feature type="transmembrane region" description="Helical" evidence="10">
    <location>
        <begin position="205"/>
        <end position="226"/>
    </location>
</feature>
<comment type="similarity">
    <text evidence="3 10">Belongs to the binding-protein-dependent transport system permease family. CysTW subfamily.</text>
</comment>
<feature type="transmembrane region" description="Helical" evidence="10">
    <location>
        <begin position="30"/>
        <end position="51"/>
    </location>
</feature>
<dbReference type="Proteomes" id="UP001597018">
    <property type="component" value="Unassembled WGS sequence"/>
</dbReference>
<feature type="domain" description="ABC transmembrane type-1" evidence="11">
    <location>
        <begin position="87"/>
        <end position="298"/>
    </location>
</feature>
<dbReference type="PROSITE" id="PS50928">
    <property type="entry name" value="ABC_TM1"/>
    <property type="match status" value="1"/>
</dbReference>
<evidence type="ECO:0000256" key="1">
    <source>
        <dbReference type="ARBA" id="ARBA00003510"/>
    </source>
</evidence>
<comment type="subcellular location">
    <subcellularLocation>
        <location evidence="2 10">Cell membrane</location>
        <topology evidence="2 10">Multi-pass membrane protein</topology>
    </subcellularLocation>
</comment>
<evidence type="ECO:0000256" key="8">
    <source>
        <dbReference type="ARBA" id="ARBA00022989"/>
    </source>
</evidence>
<feature type="transmembrane region" description="Helical" evidence="10">
    <location>
        <begin position="83"/>
        <end position="114"/>
    </location>
</feature>
<dbReference type="InterPro" id="IPR005672">
    <property type="entry name" value="Phosphate_PstA"/>
</dbReference>
<feature type="transmembrane region" description="Helical" evidence="10">
    <location>
        <begin position="162"/>
        <end position="185"/>
    </location>
</feature>
<evidence type="ECO:0000256" key="4">
    <source>
        <dbReference type="ARBA" id="ARBA00022448"/>
    </source>
</evidence>
<feature type="transmembrane region" description="Helical" evidence="10">
    <location>
        <begin position="276"/>
        <end position="297"/>
    </location>
</feature>
<dbReference type="InterPro" id="IPR035906">
    <property type="entry name" value="MetI-like_sf"/>
</dbReference>
<evidence type="ECO:0000256" key="7">
    <source>
        <dbReference type="ARBA" id="ARBA00022692"/>
    </source>
</evidence>
<dbReference type="Pfam" id="PF00528">
    <property type="entry name" value="BPD_transp_1"/>
    <property type="match status" value="1"/>
</dbReference>
<keyword evidence="7 10" id="KW-0812">Transmembrane</keyword>
<evidence type="ECO:0000256" key="2">
    <source>
        <dbReference type="ARBA" id="ARBA00004651"/>
    </source>
</evidence>
<dbReference type="InterPro" id="IPR000515">
    <property type="entry name" value="MetI-like"/>
</dbReference>
<feature type="transmembrane region" description="Helical" evidence="10">
    <location>
        <begin position="126"/>
        <end position="150"/>
    </location>
</feature>
<evidence type="ECO:0000259" key="11">
    <source>
        <dbReference type="PROSITE" id="PS50928"/>
    </source>
</evidence>
<dbReference type="EMBL" id="JBHTIW010000001">
    <property type="protein sequence ID" value="MFD0918307.1"/>
    <property type="molecule type" value="Genomic_DNA"/>
</dbReference>
<proteinExistence type="inferred from homology"/>
<dbReference type="CDD" id="cd06261">
    <property type="entry name" value="TM_PBP2"/>
    <property type="match status" value="1"/>
</dbReference>
<dbReference type="InterPro" id="IPR051408">
    <property type="entry name" value="Phosphate_transprt_permease"/>
</dbReference>
<evidence type="ECO:0000256" key="9">
    <source>
        <dbReference type="ARBA" id="ARBA00023136"/>
    </source>
</evidence>
<keyword evidence="4" id="KW-0813">Transport</keyword>
<evidence type="ECO:0000256" key="10">
    <source>
        <dbReference type="RuleBase" id="RU363043"/>
    </source>
</evidence>
<keyword evidence="8 10" id="KW-1133">Transmembrane helix</keyword>
<comment type="caution">
    <text evidence="12">The sequence shown here is derived from an EMBL/GenBank/DDBJ whole genome shotgun (WGS) entry which is preliminary data.</text>
</comment>
<organism evidence="12 13">
    <name type="scientific">Saccharopolyspora rosea</name>
    <dbReference type="NCBI Taxonomy" id="524884"/>
    <lineage>
        <taxon>Bacteria</taxon>
        <taxon>Bacillati</taxon>
        <taxon>Actinomycetota</taxon>
        <taxon>Actinomycetes</taxon>
        <taxon>Pseudonocardiales</taxon>
        <taxon>Pseudonocardiaceae</taxon>
        <taxon>Saccharopolyspora</taxon>
    </lineage>
</organism>
<name>A0ABW3FKV4_9PSEU</name>
<dbReference type="SUPFAM" id="SSF161098">
    <property type="entry name" value="MetI-like"/>
    <property type="match status" value="1"/>
</dbReference>
<protein>
    <recommendedName>
        <fullName evidence="10">Phosphate transport system permease protein PstA</fullName>
    </recommendedName>
</protein>
<dbReference type="PANTHER" id="PTHR42922:SF1">
    <property type="entry name" value="PHOSPHATE TRANSPORT SYSTEM PERMEASE PROTEIN PSTA"/>
    <property type="match status" value="1"/>
</dbReference>
<sequence>MRTDAADVEQLATPPAFQSIGFARKLKNNLATTLFVGAFVIAVVPLLWVLFTLLERGLQPVLSATWWTHSFNGLLPKDFGGGIYHALVGTLLEGLVCTVISVPLGVLVGVYLIEYGRQTQSRFARVATFMVDILSGLPSIVAGLFIYALWITTFGFHRSGFAVALSLVLLMLPMVVRVTETMLLIVPHELREASYALGVPKWKTILRIVLPTALSGILTGVMLGLARVLGETAPLLILVGYSRSINFDLFNGEMASLPLTIYTERSTGTIAGDYRMWGAALTLVIVIMLINLLATLLSKVFAVKTK</sequence>
<dbReference type="NCBIfam" id="TIGR00974">
    <property type="entry name" value="3a0107s02c"/>
    <property type="match status" value="1"/>
</dbReference>
<evidence type="ECO:0000256" key="3">
    <source>
        <dbReference type="ARBA" id="ARBA00007069"/>
    </source>
</evidence>
<evidence type="ECO:0000256" key="6">
    <source>
        <dbReference type="ARBA" id="ARBA00022592"/>
    </source>
</evidence>
<dbReference type="Gene3D" id="1.10.3720.10">
    <property type="entry name" value="MetI-like"/>
    <property type="match status" value="1"/>
</dbReference>
<comment type="function">
    <text evidence="1">Part of the binding-protein-dependent transport system for phosphate; probably responsible for the translocation of the substrate across the membrane.</text>
</comment>
<evidence type="ECO:0000256" key="5">
    <source>
        <dbReference type="ARBA" id="ARBA00022475"/>
    </source>
</evidence>
<dbReference type="RefSeq" id="WP_263250068.1">
    <property type="nucleotide sequence ID" value="NZ_BAABLT010000034.1"/>
</dbReference>
<keyword evidence="5 10" id="KW-1003">Cell membrane</keyword>
<keyword evidence="13" id="KW-1185">Reference proteome</keyword>
<gene>
    <name evidence="12" type="primary">pstA</name>
    <name evidence="12" type="ORF">ACFQ16_00980</name>
</gene>
<accession>A0ABW3FKV4</accession>
<evidence type="ECO:0000313" key="13">
    <source>
        <dbReference type="Proteomes" id="UP001597018"/>
    </source>
</evidence>